<keyword evidence="2" id="KW-1185">Reference proteome</keyword>
<name>A0A3A1Y837_9GAMM</name>
<evidence type="ECO:0000313" key="1">
    <source>
        <dbReference type="EMBL" id="RIY34372.1"/>
    </source>
</evidence>
<dbReference type="OrthoDB" id="9820386at2"/>
<comment type="caution">
    <text evidence="1">The sequence shown here is derived from an EMBL/GenBank/DDBJ whole genome shotgun (WGS) entry which is preliminary data.</text>
</comment>
<evidence type="ECO:0000313" key="2">
    <source>
        <dbReference type="Proteomes" id="UP000265964"/>
    </source>
</evidence>
<feature type="non-terminal residue" evidence="1">
    <location>
        <position position="206"/>
    </location>
</feature>
<organism evidence="1 2">
    <name type="scientific">Psittacicella gerlachiana</name>
    <dbReference type="NCBI Taxonomy" id="2028574"/>
    <lineage>
        <taxon>Bacteria</taxon>
        <taxon>Pseudomonadati</taxon>
        <taxon>Pseudomonadota</taxon>
        <taxon>Gammaproteobacteria</taxon>
        <taxon>Pasteurellales</taxon>
        <taxon>Psittacicellaceae</taxon>
        <taxon>Psittacicella</taxon>
    </lineage>
</organism>
<accession>A0A3A1Y837</accession>
<reference evidence="1 2" key="1">
    <citation type="submission" date="2017-08" db="EMBL/GenBank/DDBJ databases">
        <title>Reclassification of Bisgaard taxon 37 and 44.</title>
        <authorList>
            <person name="Christensen H."/>
        </authorList>
    </citation>
    <scope>NUCLEOTIDE SEQUENCE [LARGE SCALE GENOMIC DNA]</scope>
    <source>
        <strain evidence="1 2">EEAB3T1</strain>
    </source>
</reference>
<sequence length="206" mass="24484">MQTKPAIFLQNLFKDAGVTICLNLERKHNILVHQAINSLISHLHYKIGMENYWNSYFYTNRWWAKSHVYEPQAEPQQSLRFFSGNRPLKTTINHAQENLLYKAMLPPAETKELLEEYEEKQQRLDKQVGFNSLLYWSNSYLTFYKTYLSSNSTYIESYFNPGAEFSVTKLKQEINDNYLLLTPRTNFIYSSQLHTSLGYLYKKEYL</sequence>
<protein>
    <submittedName>
        <fullName evidence="1">Uncharacterized protein</fullName>
    </submittedName>
</protein>
<dbReference type="EMBL" id="NRJF01000165">
    <property type="protein sequence ID" value="RIY34372.1"/>
    <property type="molecule type" value="Genomic_DNA"/>
</dbReference>
<proteinExistence type="predicted"/>
<gene>
    <name evidence="1" type="ORF">CKF59_05580</name>
</gene>
<dbReference type="RefSeq" id="WP_147397132.1">
    <property type="nucleotide sequence ID" value="NZ_NRJF01000165.1"/>
</dbReference>
<dbReference type="Proteomes" id="UP000265964">
    <property type="component" value="Unassembled WGS sequence"/>
</dbReference>
<dbReference type="AlphaFoldDB" id="A0A3A1Y837"/>